<comment type="caution">
    <text evidence="2">The sequence shown here is derived from an EMBL/GenBank/DDBJ whole genome shotgun (WGS) entry which is preliminary data.</text>
</comment>
<dbReference type="SUPFAM" id="SSF143011">
    <property type="entry name" value="RelE-like"/>
    <property type="match status" value="1"/>
</dbReference>
<dbReference type="Pfam" id="PF05016">
    <property type="entry name" value="ParE_toxin"/>
    <property type="match status" value="1"/>
</dbReference>
<dbReference type="InterPro" id="IPR052747">
    <property type="entry name" value="TA_system_RelE_toxin"/>
</dbReference>
<keyword evidence="1" id="KW-1277">Toxin-antitoxin system</keyword>
<dbReference type="Gene3D" id="3.30.2310.20">
    <property type="entry name" value="RelE-like"/>
    <property type="match status" value="1"/>
</dbReference>
<dbReference type="InterPro" id="IPR007712">
    <property type="entry name" value="RelE/ParE_toxin"/>
</dbReference>
<gene>
    <name evidence="2" type="ORF">ISP11_07625</name>
</gene>
<protein>
    <submittedName>
        <fullName evidence="2">Type II toxin-antitoxin system RelE/ParE family toxin</fullName>
    </submittedName>
</protein>
<proteinExistence type="predicted"/>
<dbReference type="InterPro" id="IPR035093">
    <property type="entry name" value="RelE/ParE_toxin_dom_sf"/>
</dbReference>
<evidence type="ECO:0000313" key="2">
    <source>
        <dbReference type="EMBL" id="MBF4177732.1"/>
    </source>
</evidence>
<evidence type="ECO:0000313" key="3">
    <source>
        <dbReference type="Proteomes" id="UP000628560"/>
    </source>
</evidence>
<dbReference type="EMBL" id="JADIXP010000004">
    <property type="protein sequence ID" value="MBF4177732.1"/>
    <property type="molecule type" value="Genomic_DNA"/>
</dbReference>
<name>A0ABD4KA61_9ENTR</name>
<dbReference type="AlphaFoldDB" id="A0ABD4KA61"/>
<organism evidence="2 3">
    <name type="scientific">Lelliottia nimipressuralis</name>
    <dbReference type="NCBI Taxonomy" id="69220"/>
    <lineage>
        <taxon>Bacteria</taxon>
        <taxon>Pseudomonadati</taxon>
        <taxon>Pseudomonadota</taxon>
        <taxon>Gammaproteobacteria</taxon>
        <taxon>Enterobacterales</taxon>
        <taxon>Enterobacteriaceae</taxon>
        <taxon>Lelliottia</taxon>
    </lineage>
</organism>
<dbReference type="PANTHER" id="PTHR38813">
    <property type="match status" value="1"/>
</dbReference>
<dbReference type="Proteomes" id="UP000628560">
    <property type="component" value="Unassembled WGS sequence"/>
</dbReference>
<accession>A0ABD4KA61</accession>
<dbReference type="PANTHER" id="PTHR38813:SF1">
    <property type="entry name" value="TOXIN RELE1-RELATED"/>
    <property type="match status" value="1"/>
</dbReference>
<reference evidence="2 3" key="1">
    <citation type="submission" date="2020-11" db="EMBL/GenBank/DDBJ databases">
        <title>Identification of Lelliottia nimipressuralis from Wound Infection by Whole Genome-Based Bacterial Identification.</title>
        <authorList>
            <person name="Navarathna D.H."/>
            <person name="Choi H."/>
            <person name="Jinadatha C."/>
            <person name="Chatterjee P."/>
            <person name="Hwang M."/>
        </authorList>
    </citation>
    <scope>NUCLEOTIDE SEQUENCE [LARGE SCALE GENOMIC DNA]</scope>
    <source>
        <strain evidence="2 3">DN2020</strain>
    </source>
</reference>
<sequence length="98" mass="11434">MCWSKNAERELARIEPHAKKRILHKFSEFNDRSAPPPDIRKLTIPENHYRLRVGNYRIVFTIRGDAYDECLVISVKRRTSTTYLHEEIVPYGCSANSG</sequence>
<evidence type="ECO:0000256" key="1">
    <source>
        <dbReference type="ARBA" id="ARBA00022649"/>
    </source>
</evidence>